<dbReference type="GO" id="GO:0008270">
    <property type="term" value="F:zinc ion binding"/>
    <property type="evidence" value="ECO:0007669"/>
    <property type="project" value="InterPro"/>
</dbReference>
<reference evidence="8 9" key="1">
    <citation type="submission" date="2016-10" db="EMBL/GenBank/DDBJ databases">
        <authorList>
            <person name="de Groot N.N."/>
        </authorList>
    </citation>
    <scope>NUCLEOTIDE SEQUENCE [LARGE SCALE GENOMIC DNA]</scope>
    <source>
        <strain evidence="8 9">CBS 141442</strain>
    </source>
</reference>
<sequence>MWKSTTSLAFSSRTATFATKASNSAATIGLARYSTVRTFKNSITRNSIAKSLAISPRSSRLFSSMADLPKTQYGWKYDKSINNLKLVEDLKVPTPSATQVVVKIEAAGLCHSDLHVLEGLDVGDDYVMGHEIFGHIVLTGDDVTNYSVGDRVAAFGPGACGECELCRTGHDNDCTNTSGKWFGLGFDGGYQQYLLVKNPRNLVKVPDSVSDVAAAAVITDAMLTPYHAIKLAGLDPSKKVLFIGAGGLGSTAVQIGKLFGAHITVLERKESARELVKLFGADEVYESLPEDTPLGTFDACLDFVSLQQTFEICQKYIKSHGIIIPVGLGAPALSFNLADLALREIKIIGSFWGTSNELAECYRIAGKGLIHPKTTKVSLKELPAAFEKLKKGEVSGRLVLIP</sequence>
<dbReference type="AlphaFoldDB" id="A0A1L0C313"/>
<evidence type="ECO:0000256" key="2">
    <source>
        <dbReference type="ARBA" id="ARBA00008072"/>
    </source>
</evidence>
<dbReference type="Proteomes" id="UP000182334">
    <property type="component" value="Chromosome VII"/>
</dbReference>
<gene>
    <name evidence="8" type="ORF">SAMEA4029010_CIC11G00000001624</name>
</gene>
<dbReference type="SMART" id="SM00829">
    <property type="entry name" value="PKS_ER"/>
    <property type="match status" value="1"/>
</dbReference>
<dbReference type="STRING" id="45354.A0A1L0C313"/>
<accession>A0A1L0C313</accession>
<dbReference type="Pfam" id="PF00107">
    <property type="entry name" value="ADH_zinc_N"/>
    <property type="match status" value="1"/>
</dbReference>
<dbReference type="SUPFAM" id="SSF51735">
    <property type="entry name" value="NAD(P)-binding Rossmann-fold domains"/>
    <property type="match status" value="1"/>
</dbReference>
<dbReference type="EMBL" id="LT635762">
    <property type="protein sequence ID" value="SGZ57891.1"/>
    <property type="molecule type" value="Genomic_DNA"/>
</dbReference>
<organism evidence="8 9">
    <name type="scientific">Sungouiella intermedia</name>
    <dbReference type="NCBI Taxonomy" id="45354"/>
    <lineage>
        <taxon>Eukaryota</taxon>
        <taxon>Fungi</taxon>
        <taxon>Dikarya</taxon>
        <taxon>Ascomycota</taxon>
        <taxon>Saccharomycotina</taxon>
        <taxon>Pichiomycetes</taxon>
        <taxon>Metschnikowiaceae</taxon>
        <taxon>Sungouiella</taxon>
    </lineage>
</organism>
<dbReference type="GO" id="GO:0005737">
    <property type="term" value="C:cytoplasm"/>
    <property type="evidence" value="ECO:0007669"/>
    <property type="project" value="TreeGrafter"/>
</dbReference>
<feature type="domain" description="Enoyl reductase (ER)" evidence="7">
    <location>
        <begin position="79"/>
        <end position="400"/>
    </location>
</feature>
<dbReference type="CDD" id="cd08254">
    <property type="entry name" value="hydroxyacyl_CoA_DH"/>
    <property type="match status" value="1"/>
</dbReference>
<evidence type="ECO:0000259" key="7">
    <source>
        <dbReference type="SMART" id="SM00829"/>
    </source>
</evidence>
<protein>
    <submittedName>
        <fullName evidence="8">CIC11C00000001624</fullName>
    </submittedName>
</protein>
<evidence type="ECO:0000256" key="1">
    <source>
        <dbReference type="ARBA" id="ARBA00001947"/>
    </source>
</evidence>
<evidence type="ECO:0000313" key="8">
    <source>
        <dbReference type="EMBL" id="SGZ57891.1"/>
    </source>
</evidence>
<dbReference type="InterPro" id="IPR036291">
    <property type="entry name" value="NAD(P)-bd_dom_sf"/>
</dbReference>
<comment type="similarity">
    <text evidence="2 6">Belongs to the zinc-containing alcohol dehydrogenase family.</text>
</comment>
<keyword evidence="5" id="KW-0560">Oxidoreductase</keyword>
<evidence type="ECO:0000256" key="5">
    <source>
        <dbReference type="ARBA" id="ARBA00023002"/>
    </source>
</evidence>
<keyword evidence="9" id="KW-1185">Reference proteome</keyword>
<proteinExistence type="inferred from homology"/>
<dbReference type="InterPro" id="IPR002328">
    <property type="entry name" value="ADH_Zn_CS"/>
</dbReference>
<evidence type="ECO:0000313" key="9">
    <source>
        <dbReference type="Proteomes" id="UP000182334"/>
    </source>
</evidence>
<dbReference type="OrthoDB" id="1879366at2759"/>
<keyword evidence="4 6" id="KW-0862">Zinc</keyword>
<evidence type="ECO:0000256" key="3">
    <source>
        <dbReference type="ARBA" id="ARBA00022723"/>
    </source>
</evidence>
<dbReference type="Gene3D" id="3.40.50.720">
    <property type="entry name" value="NAD(P)-binding Rossmann-like Domain"/>
    <property type="match status" value="1"/>
</dbReference>
<dbReference type="SUPFAM" id="SSF50129">
    <property type="entry name" value="GroES-like"/>
    <property type="match status" value="1"/>
</dbReference>
<evidence type="ECO:0000256" key="4">
    <source>
        <dbReference type="ARBA" id="ARBA00022833"/>
    </source>
</evidence>
<dbReference type="InterPro" id="IPR020843">
    <property type="entry name" value="ER"/>
</dbReference>
<dbReference type="InterPro" id="IPR013154">
    <property type="entry name" value="ADH-like_N"/>
</dbReference>
<comment type="cofactor">
    <cofactor evidence="1 6">
        <name>Zn(2+)</name>
        <dbReference type="ChEBI" id="CHEBI:29105"/>
    </cofactor>
</comment>
<dbReference type="PROSITE" id="PS00059">
    <property type="entry name" value="ADH_ZINC"/>
    <property type="match status" value="1"/>
</dbReference>
<dbReference type="InterPro" id="IPR011032">
    <property type="entry name" value="GroES-like_sf"/>
</dbReference>
<keyword evidence="3 6" id="KW-0479">Metal-binding</keyword>
<dbReference type="PANTHER" id="PTHR42940">
    <property type="entry name" value="ALCOHOL DEHYDROGENASE 1-RELATED"/>
    <property type="match status" value="1"/>
</dbReference>
<name>A0A1L0C313_9ASCO</name>
<dbReference type="Gene3D" id="3.90.180.10">
    <property type="entry name" value="Medium-chain alcohol dehydrogenases, catalytic domain"/>
    <property type="match status" value="1"/>
</dbReference>
<dbReference type="GO" id="GO:0004022">
    <property type="term" value="F:alcohol dehydrogenase (NAD+) activity"/>
    <property type="evidence" value="ECO:0007669"/>
    <property type="project" value="TreeGrafter"/>
</dbReference>
<evidence type="ECO:0000256" key="6">
    <source>
        <dbReference type="RuleBase" id="RU361277"/>
    </source>
</evidence>
<dbReference type="InterPro" id="IPR013149">
    <property type="entry name" value="ADH-like_C"/>
</dbReference>
<dbReference type="PANTHER" id="PTHR42940:SF8">
    <property type="entry name" value="VACUOLAR PROTEIN SORTING-ASSOCIATED PROTEIN 11"/>
    <property type="match status" value="1"/>
</dbReference>
<dbReference type="Pfam" id="PF08240">
    <property type="entry name" value="ADH_N"/>
    <property type="match status" value="1"/>
</dbReference>